<accession>A0A7W5C5C4</accession>
<dbReference type="CDD" id="cd17321">
    <property type="entry name" value="MFS_MMR_MDR_like"/>
    <property type="match status" value="1"/>
</dbReference>
<evidence type="ECO:0000313" key="9">
    <source>
        <dbReference type="Proteomes" id="UP000518605"/>
    </source>
</evidence>
<dbReference type="Gene3D" id="1.20.1720.10">
    <property type="entry name" value="Multidrug resistance protein D"/>
    <property type="match status" value="1"/>
</dbReference>
<feature type="transmembrane region" description="Helical" evidence="6">
    <location>
        <begin position="198"/>
        <end position="215"/>
    </location>
</feature>
<dbReference type="GO" id="GO:0005886">
    <property type="term" value="C:plasma membrane"/>
    <property type="evidence" value="ECO:0007669"/>
    <property type="project" value="UniProtKB-SubCell"/>
</dbReference>
<keyword evidence="9" id="KW-1185">Reference proteome</keyword>
<keyword evidence="5 6" id="KW-0472">Membrane</keyword>
<dbReference type="InterPro" id="IPR011701">
    <property type="entry name" value="MFS"/>
</dbReference>
<dbReference type="EMBL" id="JACHXW010000003">
    <property type="protein sequence ID" value="MBB3151386.1"/>
    <property type="molecule type" value="Genomic_DNA"/>
</dbReference>
<evidence type="ECO:0000256" key="4">
    <source>
        <dbReference type="ARBA" id="ARBA00022989"/>
    </source>
</evidence>
<evidence type="ECO:0000256" key="6">
    <source>
        <dbReference type="SAM" id="Phobius"/>
    </source>
</evidence>
<feature type="transmembrane region" description="Helical" evidence="6">
    <location>
        <begin position="16"/>
        <end position="38"/>
    </location>
</feature>
<evidence type="ECO:0000259" key="7">
    <source>
        <dbReference type="PROSITE" id="PS50850"/>
    </source>
</evidence>
<dbReference type="PROSITE" id="PS50850">
    <property type="entry name" value="MFS"/>
    <property type="match status" value="1"/>
</dbReference>
<feature type="transmembrane region" description="Helical" evidence="6">
    <location>
        <begin position="286"/>
        <end position="306"/>
    </location>
</feature>
<feature type="transmembrane region" description="Helical" evidence="6">
    <location>
        <begin position="108"/>
        <end position="126"/>
    </location>
</feature>
<dbReference type="AlphaFoldDB" id="A0A7W5C5C4"/>
<feature type="transmembrane region" description="Helical" evidence="6">
    <location>
        <begin position="318"/>
        <end position="339"/>
    </location>
</feature>
<reference evidence="8 9" key="1">
    <citation type="submission" date="2020-08" db="EMBL/GenBank/DDBJ databases">
        <title>Genomic Encyclopedia of Type Strains, Phase III (KMG-III): the genomes of soil and plant-associated and newly described type strains.</title>
        <authorList>
            <person name="Whitman W."/>
        </authorList>
    </citation>
    <scope>NUCLEOTIDE SEQUENCE [LARGE SCALE GENOMIC DNA]</scope>
    <source>
        <strain evidence="8 9">CECT 8234</strain>
    </source>
</reference>
<keyword evidence="4 6" id="KW-1133">Transmembrane helix</keyword>
<dbReference type="Proteomes" id="UP000518605">
    <property type="component" value="Unassembled WGS sequence"/>
</dbReference>
<name>A0A7W5C5C4_9BACL</name>
<feature type="transmembrane region" description="Helical" evidence="6">
    <location>
        <begin position="257"/>
        <end position="280"/>
    </location>
</feature>
<keyword evidence="2" id="KW-0813">Transport</keyword>
<feature type="transmembrane region" description="Helical" evidence="6">
    <location>
        <begin position="378"/>
        <end position="404"/>
    </location>
</feature>
<dbReference type="PANTHER" id="PTHR42718:SF9">
    <property type="entry name" value="MAJOR FACILITATOR SUPERFAMILY MULTIDRUG TRANSPORTER MFSC"/>
    <property type="match status" value="1"/>
</dbReference>
<evidence type="ECO:0000313" key="8">
    <source>
        <dbReference type="EMBL" id="MBB3151386.1"/>
    </source>
</evidence>
<comment type="subcellular location">
    <subcellularLocation>
        <location evidence="1">Cell membrane</location>
        <topology evidence="1">Multi-pass membrane protein</topology>
    </subcellularLocation>
</comment>
<proteinExistence type="predicted"/>
<dbReference type="PRINTS" id="PR01036">
    <property type="entry name" value="TCRTETB"/>
</dbReference>
<feature type="transmembrane region" description="Helical" evidence="6">
    <location>
        <begin position="165"/>
        <end position="186"/>
    </location>
</feature>
<feature type="transmembrane region" description="Helical" evidence="6">
    <location>
        <begin position="138"/>
        <end position="159"/>
    </location>
</feature>
<feature type="transmembrane region" description="Helical" evidence="6">
    <location>
        <begin position="79"/>
        <end position="102"/>
    </location>
</feature>
<protein>
    <submittedName>
        <fullName evidence="8">DHA2 family metal-tetracycline-proton antiporter-like MFS transporter</fullName>
    </submittedName>
</protein>
<dbReference type="InterPro" id="IPR020846">
    <property type="entry name" value="MFS_dom"/>
</dbReference>
<dbReference type="Gene3D" id="1.20.1250.20">
    <property type="entry name" value="MFS general substrate transporter like domains"/>
    <property type="match status" value="1"/>
</dbReference>
<evidence type="ECO:0000256" key="3">
    <source>
        <dbReference type="ARBA" id="ARBA00022692"/>
    </source>
</evidence>
<dbReference type="GO" id="GO:0022857">
    <property type="term" value="F:transmembrane transporter activity"/>
    <property type="evidence" value="ECO:0007669"/>
    <property type="project" value="InterPro"/>
</dbReference>
<comment type="caution">
    <text evidence="8">The sequence shown here is derived from an EMBL/GenBank/DDBJ whole genome shotgun (WGS) entry which is preliminary data.</text>
</comment>
<dbReference type="InterPro" id="IPR036259">
    <property type="entry name" value="MFS_trans_sf"/>
</dbReference>
<feature type="transmembrane region" description="Helical" evidence="6">
    <location>
        <begin position="50"/>
        <end position="67"/>
    </location>
</feature>
<evidence type="ECO:0000256" key="5">
    <source>
        <dbReference type="ARBA" id="ARBA00023136"/>
    </source>
</evidence>
<evidence type="ECO:0000256" key="2">
    <source>
        <dbReference type="ARBA" id="ARBA00022448"/>
    </source>
</evidence>
<dbReference type="Pfam" id="PF07690">
    <property type="entry name" value="MFS_1"/>
    <property type="match status" value="1"/>
</dbReference>
<sequence length="470" mass="50978">MEAASTTNNGEKLMPILAFTLVFSIMNASMFNVVMPVISKEFGITPSQVSWLLTGYMIVYAVGSVTYGKLADKYRLKDLLTFGLIFFALGSIVGLLASEYWMIVLGRILQASGAAVIPATAMIVPVRYFSPEKRGRALGTVAAGLALGTALAPIVAGLVTSFASWRFLFLLSIIPLLALPFFRKYLDNQRGKAQKIDFLGGILLGGAVALLLLGISQANLWFAIGGIVLLILFIIRIRTAAEPFIQPKLFQNKKYSFGLFITFLATMLSFGMPFVTPQFLSNLNQLSPAVIGLVMFPAAIISALMGRRGGRLADEKGNSFLVYTAISLSFTCFVLLSIFVGASPYLILFLLMFGNMGQTFMQIAMSNTISRTLTKEQIGVGMGLMSLLNFISGAMTTSVMGRLLDAKETSFHLNPFAIHKGAFLYSNIFFALAILAAVIVGIYYFSFSTTGGKTELKTKLKERESTSTTA</sequence>
<feature type="transmembrane region" description="Helical" evidence="6">
    <location>
        <begin position="424"/>
        <end position="445"/>
    </location>
</feature>
<gene>
    <name evidence="8" type="ORF">FHS16_001429</name>
</gene>
<dbReference type="PANTHER" id="PTHR42718">
    <property type="entry name" value="MAJOR FACILITATOR SUPERFAMILY MULTIDRUG TRANSPORTER MFSC"/>
    <property type="match status" value="1"/>
</dbReference>
<evidence type="ECO:0000256" key="1">
    <source>
        <dbReference type="ARBA" id="ARBA00004651"/>
    </source>
</evidence>
<feature type="transmembrane region" description="Helical" evidence="6">
    <location>
        <begin position="221"/>
        <end position="237"/>
    </location>
</feature>
<organism evidence="8 9">
    <name type="scientific">Paenibacillus endophyticus</name>
    <dbReference type="NCBI Taxonomy" id="1294268"/>
    <lineage>
        <taxon>Bacteria</taxon>
        <taxon>Bacillati</taxon>
        <taxon>Bacillota</taxon>
        <taxon>Bacilli</taxon>
        <taxon>Bacillales</taxon>
        <taxon>Paenibacillaceae</taxon>
        <taxon>Paenibacillus</taxon>
    </lineage>
</organism>
<feature type="domain" description="Major facilitator superfamily (MFS) profile" evidence="7">
    <location>
        <begin position="13"/>
        <end position="451"/>
    </location>
</feature>
<dbReference type="SUPFAM" id="SSF103473">
    <property type="entry name" value="MFS general substrate transporter"/>
    <property type="match status" value="1"/>
</dbReference>
<keyword evidence="3 6" id="KW-0812">Transmembrane</keyword>
<feature type="transmembrane region" description="Helical" evidence="6">
    <location>
        <begin position="345"/>
        <end position="366"/>
    </location>
</feature>